<evidence type="ECO:0000256" key="1">
    <source>
        <dbReference type="PIRSR" id="PIRSR640198-1"/>
    </source>
</evidence>
<accession>A0A2D3NW47</accession>
<evidence type="ECO:0000313" key="5">
    <source>
        <dbReference type="EMBL" id="ATV59641.1"/>
    </source>
</evidence>
<evidence type="ECO:0000313" key="6">
    <source>
        <dbReference type="Proteomes" id="UP000230056"/>
    </source>
</evidence>
<keyword evidence="2" id="KW-0547">Nucleotide-binding</keyword>
<reference evidence="5 6" key="1">
    <citation type="submission" date="2017-11" db="EMBL/GenBank/DDBJ databases">
        <title>Genome sequencing of Fusobacterium periodonticum KCOM 1261.</title>
        <authorList>
            <person name="Kook J.-K."/>
            <person name="Park S.-N."/>
            <person name="Lim Y.K."/>
        </authorList>
    </citation>
    <scope>NUCLEOTIDE SEQUENCE [LARGE SCALE GENOMIC DNA]</scope>
    <source>
        <strain evidence="5 6">KCOM 1261</strain>
    </source>
</reference>
<dbReference type="Proteomes" id="UP000230056">
    <property type="component" value="Chromosome"/>
</dbReference>
<dbReference type="InterPro" id="IPR040198">
    <property type="entry name" value="Fido_containing"/>
</dbReference>
<dbReference type="InterPro" id="IPR036597">
    <property type="entry name" value="Fido-like_dom_sf"/>
</dbReference>
<dbReference type="PANTHER" id="PTHR13504:SF38">
    <property type="entry name" value="FIDO DOMAIN-CONTAINING PROTEIN"/>
    <property type="match status" value="1"/>
</dbReference>
<dbReference type="Pfam" id="PF02661">
    <property type="entry name" value="Fic"/>
    <property type="match status" value="1"/>
</dbReference>
<dbReference type="InterPro" id="IPR003812">
    <property type="entry name" value="Fido"/>
</dbReference>
<proteinExistence type="predicted"/>
<dbReference type="PROSITE" id="PS51459">
    <property type="entry name" value="FIDO"/>
    <property type="match status" value="1"/>
</dbReference>
<feature type="binding site" evidence="2">
    <location>
        <begin position="172"/>
        <end position="179"/>
    </location>
    <ligand>
        <name>ATP</name>
        <dbReference type="ChEBI" id="CHEBI:30616"/>
    </ligand>
</feature>
<organism evidence="5 6">
    <name type="scientific">Fusobacterium pseudoperiodonticum</name>
    <dbReference type="NCBI Taxonomy" id="2663009"/>
    <lineage>
        <taxon>Bacteria</taxon>
        <taxon>Fusobacteriati</taxon>
        <taxon>Fusobacteriota</taxon>
        <taxon>Fusobacteriia</taxon>
        <taxon>Fusobacteriales</taxon>
        <taxon>Fusobacteriaceae</taxon>
        <taxon>Fusobacterium</taxon>
    </lineage>
</organism>
<sequence length="256" mass="29921">MKKIELYKSFLNSKRPIQKSILSRIENTLRNDFIYNTNAIEGNSLTRQETEVILEYGVTVKGKPLKDHLEVKGQEYAINFLNNIIRENEVLSLRLIKEFHSLILGPVDPEIAGQFKKFKNKIMGSSFETSDPIFVEEDLEKILKDYFSSTENAIEKIAKFHANFEKIHPFSDGNGRTGRLVMNFELMKAGYPICIIKNEDRLEYYNSLNEAQANNNYDEIIKFVEENLEKTFEFYFEHISNNWQEEFEIFCKGGNI</sequence>
<evidence type="ECO:0000259" key="4">
    <source>
        <dbReference type="PROSITE" id="PS51459"/>
    </source>
</evidence>
<feature type="binding site" evidence="2">
    <location>
        <begin position="204"/>
        <end position="205"/>
    </location>
    <ligand>
        <name>ATP</name>
        <dbReference type="ChEBI" id="CHEBI:30616"/>
    </ligand>
</feature>
<evidence type="ECO:0000256" key="3">
    <source>
        <dbReference type="PIRSR" id="PIRSR640198-3"/>
    </source>
</evidence>
<dbReference type="AlphaFoldDB" id="A0A2D3NW47"/>
<dbReference type="EMBL" id="CP024699">
    <property type="protein sequence ID" value="ATV59641.1"/>
    <property type="molecule type" value="Genomic_DNA"/>
</dbReference>
<dbReference type="RefSeq" id="WP_100025044.1">
    <property type="nucleotide sequence ID" value="NZ_CP024699.1"/>
</dbReference>
<dbReference type="GO" id="GO:0005524">
    <property type="term" value="F:ATP binding"/>
    <property type="evidence" value="ECO:0007669"/>
    <property type="project" value="UniProtKB-KW"/>
</dbReference>
<name>A0A2D3NW47_9FUSO</name>
<dbReference type="SUPFAM" id="SSF140931">
    <property type="entry name" value="Fic-like"/>
    <property type="match status" value="1"/>
</dbReference>
<protein>
    <submittedName>
        <fullName evidence="5">Cell filamentation protein Fic</fullName>
    </submittedName>
</protein>
<dbReference type="PANTHER" id="PTHR13504">
    <property type="entry name" value="FIDO DOMAIN-CONTAINING PROTEIN DDB_G0283145"/>
    <property type="match status" value="1"/>
</dbReference>
<dbReference type="Gene3D" id="1.10.3290.10">
    <property type="entry name" value="Fido-like domain"/>
    <property type="match status" value="1"/>
</dbReference>
<evidence type="ECO:0000256" key="2">
    <source>
        <dbReference type="PIRSR" id="PIRSR640198-2"/>
    </source>
</evidence>
<keyword evidence="2" id="KW-0067">ATP-binding</keyword>
<feature type="active site" evidence="1">
    <location>
        <position position="168"/>
    </location>
</feature>
<gene>
    <name evidence="5" type="ORF">CTM72_07930</name>
</gene>
<feature type="site" description="Important for autoinhibition of adenylyltransferase activity" evidence="3">
    <location>
        <position position="41"/>
    </location>
</feature>
<feature type="domain" description="Fido" evidence="4">
    <location>
        <begin position="91"/>
        <end position="226"/>
    </location>
</feature>